<dbReference type="Gene3D" id="2.60.40.420">
    <property type="entry name" value="Cupredoxins - blue copper proteins"/>
    <property type="match status" value="1"/>
</dbReference>
<dbReference type="InterPro" id="IPR039391">
    <property type="entry name" value="Phytocyanin-like"/>
</dbReference>
<dbReference type="InterPro" id="IPR003245">
    <property type="entry name" value="Phytocyanin_dom"/>
</dbReference>
<dbReference type="FunFam" id="2.60.40.420:FF:000018">
    <property type="entry name" value="Lamin-like protein"/>
    <property type="match status" value="1"/>
</dbReference>
<sequence length="170" mass="19327">MEKFRSVPMVVVTWSMVLMVWLMLGVMGGPVLHKVGGSKGWTEHGVNYTEWSTQENVYVGDWLIFKFDKRYYNVLEVNETSYESCMDRDFIKNVTRGGRDVVQLTEAKTYYFISAGGYCFHGMRLAVHVRDYREPAVPAPAPLSSAAVSAALFPSTVTSLWLLLPHFKLF</sequence>
<evidence type="ECO:0000256" key="1">
    <source>
        <dbReference type="ARBA" id="ARBA00022729"/>
    </source>
</evidence>
<dbReference type="InterPro" id="IPR008972">
    <property type="entry name" value="Cupredoxin"/>
</dbReference>
<proteinExistence type="inferred from homology"/>
<gene>
    <name evidence="8" type="ORF">Fmac_016687</name>
</gene>
<keyword evidence="2" id="KW-1015">Disulfide bond</keyword>
<evidence type="ECO:0000256" key="4">
    <source>
        <dbReference type="ARBA" id="ARBA00035011"/>
    </source>
</evidence>
<dbReference type="PANTHER" id="PTHR33021:SF385">
    <property type="entry name" value="PHYTOCYANIN DOMAIN-CONTAINING PROTEIN"/>
    <property type="match status" value="1"/>
</dbReference>
<dbReference type="PROSITE" id="PS51485">
    <property type="entry name" value="PHYTOCYANIN"/>
    <property type="match status" value="1"/>
</dbReference>
<evidence type="ECO:0000256" key="5">
    <source>
        <dbReference type="ARBA" id="ARBA00037626"/>
    </source>
</evidence>
<evidence type="ECO:0000256" key="6">
    <source>
        <dbReference type="SAM" id="Phobius"/>
    </source>
</evidence>
<dbReference type="PANTHER" id="PTHR33021">
    <property type="entry name" value="BLUE COPPER PROTEIN"/>
    <property type="match status" value="1"/>
</dbReference>
<comment type="similarity">
    <text evidence="4">Belongs to the early nodulin-like (ENODL) family.</text>
</comment>
<keyword evidence="6" id="KW-1133">Transmembrane helix</keyword>
<keyword evidence="6" id="KW-0472">Membrane</keyword>
<reference evidence="8 9" key="1">
    <citation type="submission" date="2024-08" db="EMBL/GenBank/DDBJ databases">
        <title>Insights into the chromosomal genome structure of Flemingia macrophylla.</title>
        <authorList>
            <person name="Ding Y."/>
            <person name="Zhao Y."/>
            <person name="Bi W."/>
            <person name="Wu M."/>
            <person name="Zhao G."/>
            <person name="Gong Y."/>
            <person name="Li W."/>
            <person name="Zhang P."/>
        </authorList>
    </citation>
    <scope>NUCLEOTIDE SEQUENCE [LARGE SCALE GENOMIC DNA]</scope>
    <source>
        <strain evidence="8">DYQJB</strain>
        <tissue evidence="8">Leaf</tissue>
    </source>
</reference>
<feature type="domain" description="Phytocyanin" evidence="7">
    <location>
        <begin position="31"/>
        <end position="131"/>
    </location>
</feature>
<feature type="transmembrane region" description="Helical" evidence="6">
    <location>
        <begin position="7"/>
        <end position="27"/>
    </location>
</feature>
<dbReference type="Pfam" id="PF02298">
    <property type="entry name" value="Cu_bind_like"/>
    <property type="match status" value="1"/>
</dbReference>
<name>A0ABD1MI52_9FABA</name>
<evidence type="ECO:0000313" key="9">
    <source>
        <dbReference type="Proteomes" id="UP001603857"/>
    </source>
</evidence>
<evidence type="ECO:0000313" key="8">
    <source>
        <dbReference type="EMBL" id="KAL2335474.1"/>
    </source>
</evidence>
<keyword evidence="3" id="KW-0325">Glycoprotein</keyword>
<keyword evidence="9" id="KW-1185">Reference proteome</keyword>
<evidence type="ECO:0000259" key="7">
    <source>
        <dbReference type="PROSITE" id="PS51485"/>
    </source>
</evidence>
<protein>
    <recommendedName>
        <fullName evidence="7">Phytocyanin domain-containing protein</fullName>
    </recommendedName>
</protein>
<dbReference type="Proteomes" id="UP001603857">
    <property type="component" value="Unassembled WGS sequence"/>
</dbReference>
<organism evidence="8 9">
    <name type="scientific">Flemingia macrophylla</name>
    <dbReference type="NCBI Taxonomy" id="520843"/>
    <lineage>
        <taxon>Eukaryota</taxon>
        <taxon>Viridiplantae</taxon>
        <taxon>Streptophyta</taxon>
        <taxon>Embryophyta</taxon>
        <taxon>Tracheophyta</taxon>
        <taxon>Spermatophyta</taxon>
        <taxon>Magnoliopsida</taxon>
        <taxon>eudicotyledons</taxon>
        <taxon>Gunneridae</taxon>
        <taxon>Pentapetalae</taxon>
        <taxon>rosids</taxon>
        <taxon>fabids</taxon>
        <taxon>Fabales</taxon>
        <taxon>Fabaceae</taxon>
        <taxon>Papilionoideae</taxon>
        <taxon>50 kb inversion clade</taxon>
        <taxon>NPAAA clade</taxon>
        <taxon>indigoferoid/millettioid clade</taxon>
        <taxon>Phaseoleae</taxon>
        <taxon>Flemingia</taxon>
    </lineage>
</organism>
<evidence type="ECO:0000256" key="3">
    <source>
        <dbReference type="ARBA" id="ARBA00023180"/>
    </source>
</evidence>
<comment type="function">
    <text evidence="5">May act as a carbohydrate transporter.</text>
</comment>
<dbReference type="AlphaFoldDB" id="A0ABD1MI52"/>
<evidence type="ECO:0000256" key="2">
    <source>
        <dbReference type="ARBA" id="ARBA00023157"/>
    </source>
</evidence>
<keyword evidence="6" id="KW-0812">Transmembrane</keyword>
<dbReference type="EMBL" id="JBGMDY010000005">
    <property type="protein sequence ID" value="KAL2335474.1"/>
    <property type="molecule type" value="Genomic_DNA"/>
</dbReference>
<dbReference type="SUPFAM" id="SSF49503">
    <property type="entry name" value="Cupredoxins"/>
    <property type="match status" value="1"/>
</dbReference>
<keyword evidence="1" id="KW-0732">Signal</keyword>
<accession>A0ABD1MI52</accession>
<comment type="caution">
    <text evidence="8">The sequence shown here is derived from an EMBL/GenBank/DDBJ whole genome shotgun (WGS) entry which is preliminary data.</text>
</comment>